<keyword evidence="2" id="KW-1185">Reference proteome</keyword>
<evidence type="ECO:0000313" key="1">
    <source>
        <dbReference type="EMBL" id="NMM04189.1"/>
    </source>
</evidence>
<sequence length="365" mass="38667">MTLRETSPIAATVYRGEAIENTHIAHVAVVQADGRLLYSFGDPSRITLARSAAKPAQALAVLETGALERFGFDETDLALMCASHSSEPRHIERARQMLAKAQVSEADLRCGAHPPLSDAVYVDWLKRDFKPDAVCSNCSGKHAGMLAGARSIGAAISGYELPEHPLQVRVKHTVADVCDLPDDAVQWSIDGCNLPTPAFALDRLARLFAKLAAAEDETSASSAASSSIAPRTGALARIYRAMAAHPEWVAGEGRFCTALMRAFDGALIGKVGADGSYAIGVRASRQTAQLGADGALGIAVKVEDGNIGVLYATVAELLARLDIGSPEQRAQLSGFRALPMFNTMGIEIGHLAFSLALEAHPRREA</sequence>
<dbReference type="RefSeq" id="WP_169490955.1">
    <property type="nucleotide sequence ID" value="NZ_JABBGJ010000074.1"/>
</dbReference>
<organism evidence="1 2">
    <name type="scientific">Paraburkholderia polaris</name>
    <dbReference type="NCBI Taxonomy" id="2728848"/>
    <lineage>
        <taxon>Bacteria</taxon>
        <taxon>Pseudomonadati</taxon>
        <taxon>Pseudomonadota</taxon>
        <taxon>Betaproteobacteria</taxon>
        <taxon>Burkholderiales</taxon>
        <taxon>Burkholderiaceae</taxon>
        <taxon>Paraburkholderia</taxon>
    </lineage>
</organism>
<evidence type="ECO:0000313" key="2">
    <source>
        <dbReference type="Proteomes" id="UP000544134"/>
    </source>
</evidence>
<dbReference type="AlphaFoldDB" id="A0A848IVI2"/>
<dbReference type="Pfam" id="PF06089">
    <property type="entry name" value="Asparaginase_II"/>
    <property type="match status" value="1"/>
</dbReference>
<protein>
    <submittedName>
        <fullName evidence="1">Asparaginase</fullName>
    </submittedName>
</protein>
<accession>A0A848IVI2</accession>
<comment type="caution">
    <text evidence="1">The sequence shown here is derived from an EMBL/GenBank/DDBJ whole genome shotgun (WGS) entry which is preliminary data.</text>
</comment>
<dbReference type="PANTHER" id="PTHR42110">
    <property type="entry name" value="L-ASPARAGINASE, PUTATIVE (AFU_ORTHOLOGUE AFUA_3G11890)-RELATED"/>
    <property type="match status" value="1"/>
</dbReference>
<reference evidence="1 2" key="1">
    <citation type="submission" date="2020-04" db="EMBL/GenBank/DDBJ databases">
        <title>Paraburkholderia sp. RP-4-7 isolated from soil.</title>
        <authorList>
            <person name="Dahal R.H."/>
        </authorList>
    </citation>
    <scope>NUCLEOTIDE SEQUENCE [LARGE SCALE GENOMIC DNA]</scope>
    <source>
        <strain evidence="1 2">RP-4-7</strain>
    </source>
</reference>
<name>A0A848IVI2_9BURK</name>
<proteinExistence type="predicted"/>
<dbReference type="InterPro" id="IPR010349">
    <property type="entry name" value="Asparaginase_II"/>
</dbReference>
<gene>
    <name evidence="1" type="ORF">HHL24_40825</name>
</gene>
<dbReference type="EMBL" id="JABBGJ010000074">
    <property type="protein sequence ID" value="NMM04189.1"/>
    <property type="molecule type" value="Genomic_DNA"/>
</dbReference>
<dbReference type="Proteomes" id="UP000544134">
    <property type="component" value="Unassembled WGS sequence"/>
</dbReference>
<dbReference type="PANTHER" id="PTHR42110:SF1">
    <property type="entry name" value="L-ASPARAGINASE, PUTATIVE (AFU_ORTHOLOGUE AFUA_3G11890)-RELATED"/>
    <property type="match status" value="1"/>
</dbReference>